<dbReference type="AlphaFoldDB" id="A0A8B0SSE4"/>
<organism evidence="2">
    <name type="scientific">Thiothrix fructosivorans</name>
    <dbReference type="NCBI Taxonomy" id="111770"/>
    <lineage>
        <taxon>Bacteria</taxon>
        <taxon>Pseudomonadati</taxon>
        <taxon>Pseudomonadota</taxon>
        <taxon>Gammaproteobacteria</taxon>
        <taxon>Thiotrichales</taxon>
        <taxon>Thiotrichaceae</taxon>
        <taxon>Thiothrix</taxon>
    </lineage>
</organism>
<sequence length="84" mass="9834">MSEEHSHYMNLEHALKAVETRLREITTDPSASYWLKQAVTQLWERDTVDALNDLDVLQDLLEEKHRINALMLKEMVTSDDGTRH</sequence>
<dbReference type="RefSeq" id="WP_207249062.1">
    <property type="nucleotide sequence ID" value="NZ_CP072749.1"/>
</dbReference>
<keyword evidence="3" id="KW-1185">Reference proteome</keyword>
<evidence type="ECO:0000313" key="2">
    <source>
        <dbReference type="EMBL" id="QTX12938.1"/>
    </source>
</evidence>
<keyword evidence="2" id="KW-0614">Plasmid</keyword>
<dbReference type="EMBL" id="CP072749">
    <property type="protein sequence ID" value="QTX12938.1"/>
    <property type="molecule type" value="Genomic_DNA"/>
</dbReference>
<accession>A0A8B0SSE4</accession>
<name>A0A8B0SSE4_9GAMM</name>
<geneLocation type="plasmid" evidence="2">
    <name>pTfr12</name>
</geneLocation>
<evidence type="ECO:0000313" key="1">
    <source>
        <dbReference type="EMBL" id="MBO0611325.1"/>
    </source>
</evidence>
<protein>
    <submittedName>
        <fullName evidence="2">Uncharacterized protein</fullName>
    </submittedName>
</protein>
<reference evidence="2" key="2">
    <citation type="submission" date="2021-04" db="EMBL/GenBank/DDBJ databases">
        <title>Complete Genome and methylome analysis of Thiothrix fructosivorans ATCC 49748.</title>
        <authorList>
            <person name="Fomenkov A."/>
            <person name="Sun L."/>
            <person name="Vincze T."/>
            <person name="Grabovich M.Y."/>
            <person name="Roberts R.J."/>
        </authorList>
    </citation>
    <scope>NUCLEOTIDE SEQUENCE</scope>
    <source>
        <strain evidence="2">ATCC 49748</strain>
        <plasmid evidence="2">pTfr12</plasmid>
    </source>
</reference>
<evidence type="ECO:0000313" key="3">
    <source>
        <dbReference type="Proteomes" id="UP000664466"/>
    </source>
</evidence>
<proteinExistence type="predicted"/>
<dbReference type="Proteomes" id="UP000664466">
    <property type="component" value="Unassembled WGS sequence"/>
</dbReference>
<reference evidence="1 3" key="1">
    <citation type="submission" date="2021-03" db="EMBL/GenBank/DDBJ databases">
        <title>Draft genome and methylome analysis of Thiotrix fructosivoruns ATCC 49748.</title>
        <authorList>
            <person name="Fomenkov A."/>
            <person name="Grabovich M.Y."/>
            <person name="Roberts R.J."/>
        </authorList>
    </citation>
    <scope>NUCLEOTIDE SEQUENCE [LARGE SCALE GENOMIC DNA]</scope>
    <source>
        <strain evidence="1 3">ATCC 49748</strain>
        <plasmid evidence="1">pTfr12</plasmid>
    </source>
</reference>
<gene>
    <name evidence="1" type="ORF">J1836_00025</name>
    <name evidence="2" type="ORF">J1836_020005</name>
</gene>
<dbReference type="EMBL" id="JAFMPM010000002">
    <property type="protein sequence ID" value="MBO0611325.1"/>
    <property type="molecule type" value="Genomic_DNA"/>
</dbReference>